<protein>
    <submittedName>
        <fullName evidence="1">Uncharacterized protein</fullName>
    </submittedName>
</protein>
<dbReference type="AlphaFoldDB" id="A0A1M4ZD05"/>
<evidence type="ECO:0000313" key="2">
    <source>
        <dbReference type="Proteomes" id="UP000184368"/>
    </source>
</evidence>
<sequence>MLANNITDFLHLPPKQQVHLIECVGIRLGLLRYANGYTLELISMQNFYTEVWVDKEQKILRNLHAFTDTLYLDPYLELIDIESLLCAL</sequence>
<gene>
    <name evidence="1" type="ORF">SAMN05444008_105170</name>
</gene>
<dbReference type="EMBL" id="FQUO01000005">
    <property type="protein sequence ID" value="SHF15662.1"/>
    <property type="molecule type" value="Genomic_DNA"/>
</dbReference>
<organism evidence="1 2">
    <name type="scientific">Cnuella takakiae</name>
    <dbReference type="NCBI Taxonomy" id="1302690"/>
    <lineage>
        <taxon>Bacteria</taxon>
        <taxon>Pseudomonadati</taxon>
        <taxon>Bacteroidota</taxon>
        <taxon>Chitinophagia</taxon>
        <taxon>Chitinophagales</taxon>
        <taxon>Chitinophagaceae</taxon>
        <taxon>Cnuella</taxon>
    </lineage>
</organism>
<evidence type="ECO:0000313" key="1">
    <source>
        <dbReference type="EMBL" id="SHF15662.1"/>
    </source>
</evidence>
<accession>A0A1M4ZD05</accession>
<name>A0A1M4ZD05_9BACT</name>
<keyword evidence="2" id="KW-1185">Reference proteome</keyword>
<dbReference type="Proteomes" id="UP000184368">
    <property type="component" value="Unassembled WGS sequence"/>
</dbReference>
<reference evidence="1 2" key="1">
    <citation type="submission" date="2016-11" db="EMBL/GenBank/DDBJ databases">
        <authorList>
            <person name="Jaros S."/>
            <person name="Januszkiewicz K."/>
            <person name="Wedrychowicz H."/>
        </authorList>
    </citation>
    <scope>NUCLEOTIDE SEQUENCE [LARGE SCALE GENOMIC DNA]</scope>
    <source>
        <strain evidence="1 2">DSM 26897</strain>
    </source>
</reference>
<proteinExistence type="predicted"/>